<dbReference type="SUPFAM" id="SSF52540">
    <property type="entry name" value="P-loop containing nucleoside triphosphate hydrolases"/>
    <property type="match status" value="1"/>
</dbReference>
<proteinExistence type="predicted"/>
<evidence type="ECO:0000256" key="1">
    <source>
        <dbReference type="ARBA" id="ARBA00004141"/>
    </source>
</evidence>
<evidence type="ECO:0000256" key="4">
    <source>
        <dbReference type="ARBA" id="ARBA00022989"/>
    </source>
</evidence>
<protein>
    <recommendedName>
        <fullName evidence="9">P-loop containing nucleoside triphosphate hydrolase protein</fullName>
    </recommendedName>
</protein>
<comment type="subcellular location">
    <subcellularLocation>
        <location evidence="1">Membrane</location>
        <topology evidence="1">Multi-pass membrane protein</topology>
    </subcellularLocation>
</comment>
<feature type="transmembrane region" description="Helical" evidence="6">
    <location>
        <begin position="218"/>
        <end position="237"/>
    </location>
</feature>
<evidence type="ECO:0000313" key="7">
    <source>
        <dbReference type="EMBL" id="RPB21417.1"/>
    </source>
</evidence>
<feature type="transmembrane region" description="Helical" evidence="6">
    <location>
        <begin position="183"/>
        <end position="206"/>
    </location>
</feature>
<evidence type="ECO:0000256" key="3">
    <source>
        <dbReference type="ARBA" id="ARBA00022692"/>
    </source>
</evidence>
<dbReference type="InParanoid" id="A0A3N4LEV1"/>
<dbReference type="GO" id="GO:0042626">
    <property type="term" value="F:ATPase-coupled transmembrane transporter activity"/>
    <property type="evidence" value="ECO:0007669"/>
    <property type="project" value="TreeGrafter"/>
</dbReference>
<dbReference type="GO" id="GO:0016020">
    <property type="term" value="C:membrane"/>
    <property type="evidence" value="ECO:0007669"/>
    <property type="project" value="UniProtKB-SubCell"/>
</dbReference>
<keyword evidence="3 6" id="KW-0812">Transmembrane</keyword>
<dbReference type="STRING" id="1051890.A0A3N4LEV1"/>
<dbReference type="InterPro" id="IPR027417">
    <property type="entry name" value="P-loop_NTPase"/>
</dbReference>
<dbReference type="PANTHER" id="PTHR48041">
    <property type="entry name" value="ABC TRANSPORTER G FAMILY MEMBER 28"/>
    <property type="match status" value="1"/>
</dbReference>
<keyword evidence="5 6" id="KW-0472">Membrane</keyword>
<dbReference type="Proteomes" id="UP000267821">
    <property type="component" value="Unassembled WGS sequence"/>
</dbReference>
<dbReference type="OrthoDB" id="66620at2759"/>
<sequence length="249" mass="27687">MPAGELMAIISGSGSGKTRDLIIYTFSLDLNAQCHGPSNVRWFVRYKWRDYITAIPIKTVGHAYVMQQDVLIPTLTVRDTLQLPLPASTTHEERVETVEELVKSLKHLARMGRTIVTTIHQPRFEIWGLIDRVTLLSRAWREDYRAKTGDTIAYGVAEGVGGTPQAANNATQVQGLEFTQDPMGIFGSFFEAVTMGIISGWIFYNLDGSLAGIRSKQAAFFVAASLSGYLVLLYEIYRLTNLDIKGLTH</sequence>
<organism evidence="7 8">
    <name type="scientific">Terfezia boudieri ATCC MYA-4762</name>
    <dbReference type="NCBI Taxonomy" id="1051890"/>
    <lineage>
        <taxon>Eukaryota</taxon>
        <taxon>Fungi</taxon>
        <taxon>Dikarya</taxon>
        <taxon>Ascomycota</taxon>
        <taxon>Pezizomycotina</taxon>
        <taxon>Pezizomycetes</taxon>
        <taxon>Pezizales</taxon>
        <taxon>Pezizaceae</taxon>
        <taxon>Terfezia</taxon>
    </lineage>
</organism>
<dbReference type="InterPro" id="IPR050352">
    <property type="entry name" value="ABCG_transporters"/>
</dbReference>
<evidence type="ECO:0000256" key="2">
    <source>
        <dbReference type="ARBA" id="ARBA00022448"/>
    </source>
</evidence>
<gene>
    <name evidence="7" type="ORF">L211DRAFT_851400</name>
</gene>
<accession>A0A3N4LEV1</accession>
<dbReference type="PANTHER" id="PTHR48041:SF139">
    <property type="entry name" value="PROTEIN SCARLET"/>
    <property type="match status" value="1"/>
</dbReference>
<evidence type="ECO:0000313" key="8">
    <source>
        <dbReference type="Proteomes" id="UP000267821"/>
    </source>
</evidence>
<evidence type="ECO:0000256" key="5">
    <source>
        <dbReference type="ARBA" id="ARBA00023136"/>
    </source>
</evidence>
<keyword evidence="8" id="KW-1185">Reference proteome</keyword>
<name>A0A3N4LEV1_9PEZI</name>
<evidence type="ECO:0008006" key="9">
    <source>
        <dbReference type="Google" id="ProtNLM"/>
    </source>
</evidence>
<dbReference type="EMBL" id="ML121559">
    <property type="protein sequence ID" value="RPB21417.1"/>
    <property type="molecule type" value="Genomic_DNA"/>
</dbReference>
<keyword evidence="2" id="KW-0813">Transport</keyword>
<evidence type="ECO:0000256" key="6">
    <source>
        <dbReference type="SAM" id="Phobius"/>
    </source>
</evidence>
<keyword evidence="4 6" id="KW-1133">Transmembrane helix</keyword>
<reference evidence="7 8" key="1">
    <citation type="journal article" date="2018" name="Nat. Ecol. Evol.">
        <title>Pezizomycetes genomes reveal the molecular basis of ectomycorrhizal truffle lifestyle.</title>
        <authorList>
            <person name="Murat C."/>
            <person name="Payen T."/>
            <person name="Noel B."/>
            <person name="Kuo A."/>
            <person name="Morin E."/>
            <person name="Chen J."/>
            <person name="Kohler A."/>
            <person name="Krizsan K."/>
            <person name="Balestrini R."/>
            <person name="Da Silva C."/>
            <person name="Montanini B."/>
            <person name="Hainaut M."/>
            <person name="Levati E."/>
            <person name="Barry K.W."/>
            <person name="Belfiori B."/>
            <person name="Cichocki N."/>
            <person name="Clum A."/>
            <person name="Dockter R.B."/>
            <person name="Fauchery L."/>
            <person name="Guy J."/>
            <person name="Iotti M."/>
            <person name="Le Tacon F."/>
            <person name="Lindquist E.A."/>
            <person name="Lipzen A."/>
            <person name="Malagnac F."/>
            <person name="Mello A."/>
            <person name="Molinier V."/>
            <person name="Miyauchi S."/>
            <person name="Poulain J."/>
            <person name="Riccioni C."/>
            <person name="Rubini A."/>
            <person name="Sitrit Y."/>
            <person name="Splivallo R."/>
            <person name="Traeger S."/>
            <person name="Wang M."/>
            <person name="Zifcakova L."/>
            <person name="Wipf D."/>
            <person name="Zambonelli A."/>
            <person name="Paolocci F."/>
            <person name="Nowrousian M."/>
            <person name="Ottonello S."/>
            <person name="Baldrian P."/>
            <person name="Spatafora J.W."/>
            <person name="Henrissat B."/>
            <person name="Nagy L.G."/>
            <person name="Aury J.M."/>
            <person name="Wincker P."/>
            <person name="Grigoriev I.V."/>
            <person name="Bonfante P."/>
            <person name="Martin F.M."/>
        </authorList>
    </citation>
    <scope>NUCLEOTIDE SEQUENCE [LARGE SCALE GENOMIC DNA]</scope>
    <source>
        <strain evidence="7 8">ATCC MYA-4762</strain>
    </source>
</reference>
<dbReference type="AlphaFoldDB" id="A0A3N4LEV1"/>
<dbReference type="Gene3D" id="3.40.50.300">
    <property type="entry name" value="P-loop containing nucleotide triphosphate hydrolases"/>
    <property type="match status" value="1"/>
</dbReference>